<name>A0ABS7E2D9_9GAMM</name>
<gene>
    <name evidence="1" type="ORF">K0625_09090</name>
</gene>
<evidence type="ECO:0000313" key="1">
    <source>
        <dbReference type="EMBL" id="MBW8183824.1"/>
    </source>
</evidence>
<dbReference type="Pfam" id="PF11869">
    <property type="entry name" value="DUF3389"/>
    <property type="match status" value="1"/>
</dbReference>
<evidence type="ECO:0000313" key="2">
    <source>
        <dbReference type="Proteomes" id="UP001195963"/>
    </source>
</evidence>
<dbReference type="EMBL" id="JAHZST010000005">
    <property type="protein sequence ID" value="MBW8183824.1"/>
    <property type="molecule type" value="Genomic_DNA"/>
</dbReference>
<sequence>MVIDFSQGKIILTSFEIQIKLSTPGSGMYAMAEDLKFIDDALIISADAGSVKWSLRLDSIEQLNMIRETLGVA</sequence>
<keyword evidence="2" id="KW-1185">Reference proteome</keyword>
<reference evidence="1 2" key="1">
    <citation type="submission" date="2021-07" db="EMBL/GenBank/DDBJ databases">
        <title>Shewanella sp. nov, isolated from SCS.</title>
        <authorList>
            <person name="Cao W.R."/>
        </authorList>
    </citation>
    <scope>NUCLEOTIDE SEQUENCE [LARGE SCALE GENOMIC DNA]</scope>
    <source>
        <strain evidence="1 2">NR704-98</strain>
    </source>
</reference>
<dbReference type="InterPro" id="IPR021811">
    <property type="entry name" value="DUF3389"/>
</dbReference>
<dbReference type="RefSeq" id="WP_220109401.1">
    <property type="nucleotide sequence ID" value="NZ_JAHZST010000005.1"/>
</dbReference>
<protein>
    <submittedName>
        <fullName evidence="1">DUF3389 domain-containing protein</fullName>
    </submittedName>
</protein>
<organism evidence="1 2">
    <name type="scientific">Shewanella nanhaiensis</name>
    <dbReference type="NCBI Taxonomy" id="2864872"/>
    <lineage>
        <taxon>Bacteria</taxon>
        <taxon>Pseudomonadati</taxon>
        <taxon>Pseudomonadota</taxon>
        <taxon>Gammaproteobacteria</taxon>
        <taxon>Alteromonadales</taxon>
        <taxon>Shewanellaceae</taxon>
        <taxon>Shewanella</taxon>
    </lineage>
</organism>
<proteinExistence type="predicted"/>
<dbReference type="Proteomes" id="UP001195963">
    <property type="component" value="Unassembled WGS sequence"/>
</dbReference>
<comment type="caution">
    <text evidence="1">The sequence shown here is derived from an EMBL/GenBank/DDBJ whole genome shotgun (WGS) entry which is preliminary data.</text>
</comment>
<accession>A0ABS7E2D9</accession>